<dbReference type="SUPFAM" id="SSF56954">
    <property type="entry name" value="Outer membrane efflux proteins (OEP)"/>
    <property type="match status" value="1"/>
</dbReference>
<comment type="similarity">
    <text evidence="1">Belongs to the outer membrane factor (OMF) (TC 1.B.17) family.</text>
</comment>
<feature type="compositionally biased region" description="Polar residues" evidence="3">
    <location>
        <begin position="33"/>
        <end position="45"/>
    </location>
</feature>
<reference evidence="5 6" key="1">
    <citation type="submission" date="2016-03" db="EMBL/GenBank/DDBJ databases">
        <authorList>
            <person name="Ploux O."/>
        </authorList>
    </citation>
    <scope>NUCLEOTIDE SEQUENCE [LARGE SCALE GENOMIC DNA]</scope>
    <source>
        <strain evidence="5 6">R-45370</strain>
    </source>
</reference>
<feature type="coiled-coil region" evidence="2">
    <location>
        <begin position="203"/>
        <end position="232"/>
    </location>
</feature>
<feature type="chain" id="PRO_5008069527" evidence="4">
    <location>
        <begin position="25"/>
        <end position="454"/>
    </location>
</feature>
<dbReference type="InterPro" id="IPR003423">
    <property type="entry name" value="OMP_efflux"/>
</dbReference>
<dbReference type="Pfam" id="PF02321">
    <property type="entry name" value="OEP"/>
    <property type="match status" value="2"/>
</dbReference>
<feature type="signal peptide" evidence="4">
    <location>
        <begin position="1"/>
        <end position="24"/>
    </location>
</feature>
<keyword evidence="4" id="KW-0732">Signal</keyword>
<dbReference type="OrthoDB" id="9791261at2"/>
<dbReference type="AlphaFoldDB" id="A0A177NSW7"/>
<protein>
    <submittedName>
        <fullName evidence="5">Transporter</fullName>
    </submittedName>
</protein>
<evidence type="ECO:0000313" key="5">
    <source>
        <dbReference type="EMBL" id="OAI20634.1"/>
    </source>
</evidence>
<accession>A0A177NSW7</accession>
<gene>
    <name evidence="5" type="ORF">A1359_20660</name>
</gene>
<proteinExistence type="inferred from homology"/>
<keyword evidence="6" id="KW-1185">Reference proteome</keyword>
<keyword evidence="2" id="KW-0175">Coiled coil</keyword>
<sequence>MLSNSMRSFGIALCCFIIAGPVDASPTDDALSPAQSGYQVPSDSSRPIAEEPTGVLVLSQALALALTQNPELSAFSWESRAQEAAALQAGLFPNPTFNANASNFGNRVMQGFDGDVVTLELSQLIELGGKRSARIEAAALTKQLADWDYEAKRADVLTQVTQDFIDVLAAQQRLALTQQTHDLANQTAVTTAARVQAGKVSPVEETKANVARASVQIELMRARKELEAARKRLAAGWGGTTARFESVAGNLDSIPSAQASLDALQQRLSNNPDLARWATEITQRQALITLEKSKAVPDVTATVGASKYLMPNDYALVVGFSVPLPVFNRNQGGIQEAEHRLTKAEEELRSAEVRITTALNTAYQKLEAAHAEVVALRQDILPGAQSAYDAAREGYRFGKFGFLDVLDAQRTLFGAKNQYLLALADYHKSMAEVERLVGSSMNETLGNSKQAVSQ</sequence>
<dbReference type="PANTHER" id="PTHR30203:SF24">
    <property type="entry name" value="BLR4935 PROTEIN"/>
    <property type="match status" value="1"/>
</dbReference>
<comment type="caution">
    <text evidence="5">The sequence shown here is derived from an EMBL/GenBank/DDBJ whole genome shotgun (WGS) entry which is preliminary data.</text>
</comment>
<dbReference type="STRING" id="980561.A1359_20660"/>
<name>A0A177NSW7_9GAMM</name>
<dbReference type="EMBL" id="LUUI01000035">
    <property type="protein sequence ID" value="OAI20634.1"/>
    <property type="molecule type" value="Genomic_DNA"/>
</dbReference>
<evidence type="ECO:0000256" key="4">
    <source>
        <dbReference type="SAM" id="SignalP"/>
    </source>
</evidence>
<evidence type="ECO:0000313" key="6">
    <source>
        <dbReference type="Proteomes" id="UP000078476"/>
    </source>
</evidence>
<dbReference type="InterPro" id="IPR010131">
    <property type="entry name" value="MdtP/NodT-like"/>
</dbReference>
<dbReference type="GO" id="GO:0015562">
    <property type="term" value="F:efflux transmembrane transporter activity"/>
    <property type="evidence" value="ECO:0007669"/>
    <property type="project" value="InterPro"/>
</dbReference>
<evidence type="ECO:0000256" key="2">
    <source>
        <dbReference type="SAM" id="Coils"/>
    </source>
</evidence>
<feature type="region of interest" description="Disordered" evidence="3">
    <location>
        <begin position="28"/>
        <end position="47"/>
    </location>
</feature>
<dbReference type="PANTHER" id="PTHR30203">
    <property type="entry name" value="OUTER MEMBRANE CATION EFFLUX PROTEIN"/>
    <property type="match status" value="1"/>
</dbReference>
<feature type="coiled-coil region" evidence="2">
    <location>
        <begin position="334"/>
        <end position="379"/>
    </location>
</feature>
<evidence type="ECO:0000256" key="1">
    <source>
        <dbReference type="ARBA" id="ARBA00007613"/>
    </source>
</evidence>
<organism evidence="5 6">
    <name type="scientific">Methylomonas lenta</name>
    <dbReference type="NCBI Taxonomy" id="980561"/>
    <lineage>
        <taxon>Bacteria</taxon>
        <taxon>Pseudomonadati</taxon>
        <taxon>Pseudomonadota</taxon>
        <taxon>Gammaproteobacteria</taxon>
        <taxon>Methylococcales</taxon>
        <taxon>Methylococcaceae</taxon>
        <taxon>Methylomonas</taxon>
    </lineage>
</organism>
<dbReference type="RefSeq" id="WP_036293396.1">
    <property type="nucleotide sequence ID" value="NZ_LUUI01000035.1"/>
</dbReference>
<evidence type="ECO:0000256" key="3">
    <source>
        <dbReference type="SAM" id="MobiDB-lite"/>
    </source>
</evidence>
<dbReference type="Gene3D" id="1.20.1600.10">
    <property type="entry name" value="Outer membrane efflux proteins (OEP)"/>
    <property type="match status" value="1"/>
</dbReference>
<dbReference type="Proteomes" id="UP000078476">
    <property type="component" value="Unassembled WGS sequence"/>
</dbReference>